<organism evidence="2 3">
    <name type="scientific">Candidatus Tidjanibacter faecipullorum</name>
    <dbReference type="NCBI Taxonomy" id="2838766"/>
    <lineage>
        <taxon>Bacteria</taxon>
        <taxon>Pseudomonadati</taxon>
        <taxon>Bacteroidota</taxon>
        <taxon>Bacteroidia</taxon>
        <taxon>Bacteroidales</taxon>
        <taxon>Rikenellaceae</taxon>
        <taxon>Tidjanibacter</taxon>
    </lineage>
</organism>
<reference evidence="2" key="1">
    <citation type="journal article" date="2021" name="PeerJ">
        <title>Extensive microbial diversity within the chicken gut microbiome revealed by metagenomics and culture.</title>
        <authorList>
            <person name="Gilroy R."/>
            <person name="Ravi A."/>
            <person name="Getino M."/>
            <person name="Pursley I."/>
            <person name="Horton D.L."/>
            <person name="Alikhan N.F."/>
            <person name="Baker D."/>
            <person name="Gharbi K."/>
            <person name="Hall N."/>
            <person name="Watson M."/>
            <person name="Adriaenssens E.M."/>
            <person name="Foster-Nyarko E."/>
            <person name="Jarju S."/>
            <person name="Secka A."/>
            <person name="Antonio M."/>
            <person name="Oren A."/>
            <person name="Chaudhuri R.R."/>
            <person name="La Ragione R."/>
            <person name="Hildebrand F."/>
            <person name="Pallen M.J."/>
        </authorList>
    </citation>
    <scope>NUCLEOTIDE SEQUENCE</scope>
    <source>
        <strain evidence="2">ChiHjej11B10-19426</strain>
    </source>
</reference>
<dbReference type="EMBL" id="DXCC01000006">
    <property type="protein sequence ID" value="HIZ14818.1"/>
    <property type="molecule type" value="Genomic_DNA"/>
</dbReference>
<feature type="transmembrane region" description="Helical" evidence="1">
    <location>
        <begin position="241"/>
        <end position="261"/>
    </location>
</feature>
<evidence type="ECO:0000313" key="2">
    <source>
        <dbReference type="EMBL" id="HIZ14818.1"/>
    </source>
</evidence>
<reference evidence="2" key="2">
    <citation type="submission" date="2021-04" db="EMBL/GenBank/DDBJ databases">
        <authorList>
            <person name="Gilroy R."/>
        </authorList>
    </citation>
    <scope>NUCLEOTIDE SEQUENCE</scope>
    <source>
        <strain evidence="2">ChiHjej11B10-19426</strain>
    </source>
</reference>
<dbReference type="AlphaFoldDB" id="A0A9D2IKU6"/>
<proteinExistence type="predicted"/>
<sequence length="336" mass="38806">MENSVQYRTKGEIRSLEEMTAYLAELAENANESLEAALKAQLEVIRYVQSPSLYDSSFDLFFKNVKNALKYAESQWAQDKIREQATIMIQNYVFFMNAKLQYEIEVDREEQRALLEESCGMLVNSVVAIATAATKSKSDVPRIILTELTRQNQQGDSIFTKVYRWWTKESRTRQKQGEFLETMDLLVAKLYKQRAVIGQSNLIAGLIARYAEAMANYFYGEDIARGQRLAESLMPKVKRKITIWLIVIVVVNIIALVGRWGYLETMAWMNNESADTSHWALAQWGYALGIWGLIAILIYVKGLLNKKRVQQYVNEMQAKWEEAYLNYQNMATAFEE</sequence>
<protein>
    <submittedName>
        <fullName evidence="2">Uncharacterized protein</fullName>
    </submittedName>
</protein>
<feature type="transmembrane region" description="Helical" evidence="1">
    <location>
        <begin position="281"/>
        <end position="300"/>
    </location>
</feature>
<comment type="caution">
    <text evidence="2">The sequence shown here is derived from an EMBL/GenBank/DDBJ whole genome shotgun (WGS) entry which is preliminary data.</text>
</comment>
<keyword evidence="1" id="KW-0812">Transmembrane</keyword>
<evidence type="ECO:0000256" key="1">
    <source>
        <dbReference type="SAM" id="Phobius"/>
    </source>
</evidence>
<accession>A0A9D2IKU6</accession>
<name>A0A9D2IKU6_9BACT</name>
<evidence type="ECO:0000313" key="3">
    <source>
        <dbReference type="Proteomes" id="UP000824014"/>
    </source>
</evidence>
<dbReference type="Proteomes" id="UP000824014">
    <property type="component" value="Unassembled WGS sequence"/>
</dbReference>
<keyword evidence="1" id="KW-1133">Transmembrane helix</keyword>
<keyword evidence="1" id="KW-0472">Membrane</keyword>
<gene>
    <name evidence="2" type="ORF">H9816_02740</name>
</gene>